<dbReference type="PROSITE" id="PS50011">
    <property type="entry name" value="PROTEIN_KINASE_DOM"/>
    <property type="match status" value="1"/>
</dbReference>
<evidence type="ECO:0000256" key="1">
    <source>
        <dbReference type="ARBA" id="ARBA00004479"/>
    </source>
</evidence>
<evidence type="ECO:0000256" key="3">
    <source>
        <dbReference type="ARBA" id="ARBA00022692"/>
    </source>
</evidence>
<dbReference type="GO" id="GO:0004383">
    <property type="term" value="F:guanylate cyclase activity"/>
    <property type="evidence" value="ECO:0007669"/>
    <property type="project" value="UniProtKB-EC"/>
</dbReference>
<evidence type="ECO:0000313" key="19">
    <source>
        <dbReference type="EMBL" id="KAK2151738.1"/>
    </source>
</evidence>
<dbReference type="SUPFAM" id="SSF56112">
    <property type="entry name" value="Protein kinase-like (PK-like)"/>
    <property type="match status" value="1"/>
</dbReference>
<dbReference type="AlphaFoldDB" id="A0AAD9JFL8"/>
<keyword evidence="4 16" id="KW-0732">Signal</keyword>
<evidence type="ECO:0000256" key="12">
    <source>
        <dbReference type="ARBA" id="ARBA00023293"/>
    </source>
</evidence>
<evidence type="ECO:0000256" key="11">
    <source>
        <dbReference type="ARBA" id="ARBA00023239"/>
    </source>
</evidence>
<evidence type="ECO:0000256" key="4">
    <source>
        <dbReference type="ARBA" id="ARBA00022729"/>
    </source>
</evidence>
<evidence type="ECO:0000256" key="8">
    <source>
        <dbReference type="ARBA" id="ARBA00023136"/>
    </source>
</evidence>
<proteinExistence type="inferred from homology"/>
<dbReference type="GO" id="GO:0005886">
    <property type="term" value="C:plasma membrane"/>
    <property type="evidence" value="ECO:0007669"/>
    <property type="project" value="TreeGrafter"/>
</dbReference>
<evidence type="ECO:0000256" key="2">
    <source>
        <dbReference type="ARBA" id="ARBA00012202"/>
    </source>
</evidence>
<dbReference type="InterPro" id="IPR011009">
    <property type="entry name" value="Kinase-like_dom_sf"/>
</dbReference>
<dbReference type="GO" id="GO:0001653">
    <property type="term" value="F:peptide receptor activity"/>
    <property type="evidence" value="ECO:0007669"/>
    <property type="project" value="TreeGrafter"/>
</dbReference>
<dbReference type="GO" id="GO:0035556">
    <property type="term" value="P:intracellular signal transduction"/>
    <property type="evidence" value="ECO:0007669"/>
    <property type="project" value="InterPro"/>
</dbReference>
<dbReference type="PROSITE" id="PS50125">
    <property type="entry name" value="GUANYLATE_CYCLASE_2"/>
    <property type="match status" value="1"/>
</dbReference>
<dbReference type="GO" id="GO:0005525">
    <property type="term" value="F:GTP binding"/>
    <property type="evidence" value="ECO:0007669"/>
    <property type="project" value="UniProtKB-KW"/>
</dbReference>
<dbReference type="InterPro" id="IPR050401">
    <property type="entry name" value="Cyclic_nucleotide_synthase"/>
</dbReference>
<dbReference type="Pfam" id="PF00211">
    <property type="entry name" value="Guanylate_cyc"/>
    <property type="match status" value="1"/>
</dbReference>
<keyword evidence="6" id="KW-1133">Transmembrane helix</keyword>
<reference evidence="19" key="1">
    <citation type="journal article" date="2023" name="Mol. Biol. Evol.">
        <title>Third-Generation Sequencing Reveals the Adaptive Role of the Epigenome in Three Deep-Sea Polychaetes.</title>
        <authorList>
            <person name="Perez M."/>
            <person name="Aroh O."/>
            <person name="Sun Y."/>
            <person name="Lan Y."/>
            <person name="Juniper S.K."/>
            <person name="Young C.R."/>
            <person name="Angers B."/>
            <person name="Qian P.Y."/>
        </authorList>
    </citation>
    <scope>NUCLEOTIDE SEQUENCE</scope>
    <source>
        <strain evidence="19">P08H-3</strain>
    </source>
</reference>
<evidence type="ECO:0000256" key="15">
    <source>
        <dbReference type="SAM" id="Coils"/>
    </source>
</evidence>
<keyword evidence="11 13" id="KW-0456">Lyase</keyword>
<keyword evidence="12 14" id="KW-0141">cGMP biosynthesis</keyword>
<dbReference type="Pfam" id="PF12849">
    <property type="entry name" value="PBP_like_2"/>
    <property type="match status" value="1"/>
</dbReference>
<feature type="chain" id="PRO_5042152053" description="Guanylate cyclase" evidence="16">
    <location>
        <begin position="19"/>
        <end position="1052"/>
    </location>
</feature>
<dbReference type="InterPro" id="IPR018297">
    <property type="entry name" value="A/G_cyclase_CS"/>
</dbReference>
<dbReference type="Proteomes" id="UP001208570">
    <property type="component" value="Unassembled WGS sequence"/>
</dbReference>
<evidence type="ECO:0000259" key="17">
    <source>
        <dbReference type="PROSITE" id="PS50011"/>
    </source>
</evidence>
<dbReference type="Gene3D" id="1.10.510.10">
    <property type="entry name" value="Transferase(Phosphotransferase) domain 1"/>
    <property type="match status" value="1"/>
</dbReference>
<dbReference type="SMART" id="SM00044">
    <property type="entry name" value="CYCc"/>
    <property type="match status" value="1"/>
</dbReference>
<keyword evidence="7" id="KW-0342">GTP-binding</keyword>
<organism evidence="19 20">
    <name type="scientific">Paralvinella palmiformis</name>
    <dbReference type="NCBI Taxonomy" id="53620"/>
    <lineage>
        <taxon>Eukaryota</taxon>
        <taxon>Metazoa</taxon>
        <taxon>Spiralia</taxon>
        <taxon>Lophotrochozoa</taxon>
        <taxon>Annelida</taxon>
        <taxon>Polychaeta</taxon>
        <taxon>Sedentaria</taxon>
        <taxon>Canalipalpata</taxon>
        <taxon>Terebellida</taxon>
        <taxon>Terebelliformia</taxon>
        <taxon>Alvinellidae</taxon>
        <taxon>Paralvinella</taxon>
    </lineage>
</organism>
<dbReference type="GO" id="GO:0004672">
    <property type="term" value="F:protein kinase activity"/>
    <property type="evidence" value="ECO:0007669"/>
    <property type="project" value="InterPro"/>
</dbReference>
<dbReference type="EC" id="4.6.1.2" evidence="2 14"/>
<keyword evidence="15" id="KW-0175">Coiled coil</keyword>
<feature type="coiled-coil region" evidence="15">
    <location>
        <begin position="746"/>
        <end position="773"/>
    </location>
</feature>
<feature type="domain" description="Protein kinase" evidence="17">
    <location>
        <begin position="449"/>
        <end position="732"/>
    </location>
</feature>
<comment type="similarity">
    <text evidence="13">Belongs to the adenylyl cyclase class-4/guanylyl cyclase family.</text>
</comment>
<dbReference type="Gene3D" id="3.30.70.1230">
    <property type="entry name" value="Nucleotide cyclase"/>
    <property type="match status" value="1"/>
</dbReference>
<dbReference type="GO" id="GO:0004016">
    <property type="term" value="F:adenylate cyclase activity"/>
    <property type="evidence" value="ECO:0007669"/>
    <property type="project" value="TreeGrafter"/>
</dbReference>
<evidence type="ECO:0000256" key="16">
    <source>
        <dbReference type="SAM" id="SignalP"/>
    </source>
</evidence>
<protein>
    <recommendedName>
        <fullName evidence="2 14">Guanylate cyclase</fullName>
        <ecNumber evidence="2 14">4.6.1.2</ecNumber>
    </recommendedName>
</protein>
<evidence type="ECO:0000256" key="14">
    <source>
        <dbReference type="RuleBase" id="RU003431"/>
    </source>
</evidence>
<dbReference type="CDD" id="cd07302">
    <property type="entry name" value="CHD"/>
    <property type="match status" value="1"/>
</dbReference>
<evidence type="ECO:0000256" key="5">
    <source>
        <dbReference type="ARBA" id="ARBA00022741"/>
    </source>
</evidence>
<dbReference type="SUPFAM" id="SSF55073">
    <property type="entry name" value="Nucleotide cyclase"/>
    <property type="match status" value="1"/>
</dbReference>
<dbReference type="GO" id="GO:0007168">
    <property type="term" value="P:receptor guanylyl cyclase signaling pathway"/>
    <property type="evidence" value="ECO:0007669"/>
    <property type="project" value="TreeGrafter"/>
</dbReference>
<keyword evidence="5" id="KW-0547">Nucleotide-binding</keyword>
<dbReference type="SUPFAM" id="SSF53850">
    <property type="entry name" value="Periplasmic binding protein-like II"/>
    <property type="match status" value="1"/>
</dbReference>
<keyword evidence="10" id="KW-0325">Glycoprotein</keyword>
<evidence type="ECO:0000256" key="7">
    <source>
        <dbReference type="ARBA" id="ARBA00023134"/>
    </source>
</evidence>
<sequence length="1052" mass="118079">MKPTIVYCGLLFACLAHAHPAIKGIGATFPAEVYTIIGPGFEAFREDFVDVDFGYKLLNSIAGKAAMLNGDPDVTFGATESALTPLESSQNPGLITVPVLAGGVVLAYNLPGISNLVLTRDAVVGIYNGTIRKWSDPEIAVTNPGYFFPWEDIKPVARADDSGTTEIFTRTLSAISPEWNATYGIFYEGVKVYFGGKEEPIHWNSSVIRYYGRSNRGMTGIIFSYRFSIGYVSVGEALSVNWSYARIINKAGNTVNIRTEATKHVMEDVFLNTSNIGLVASLADSQLPDAYPFLGLSYFIIRGKDMSDCTVAREFYYFMEWMLRSPEVNSLANELLYNIAIEEVGDLIINTVLAQIACNGSTNVKHLVEIQKQYEEWLENRTLRISLGAGLTAGLSVILAMMTYLIYQQIKLKRSLWAGDWNIDAADIDIKWDRFKGWKNIQSSRSSDFGSFTTGGRSELSEVTFSQTLSLLVEKYGRWKGRTICMRKFPHSDFRIRKSQTKMAIVIMKSRLIHTNILRFHGVSQMDDRLYLVSDHAEKGSLTDVLQNTGYTLDNNLKYSLALDVATGMDFLHNNGIVHGSLTSDCCLMDYRWNVKITHWEILKLYIEERDNKVSRVAPLVPKDITEKDIQARLSMWTAPEILRCEVEEPNKKSDVYSFAIILVEIFTREDPYWELSDTMDPTEIIGAIINDDLRPDMSTISCNQIKPIITEAWQEKSNNRPSFANLIHDMKKCRTSRKSLIESMMDTLEEYVSSLEDRVQERTKELASVNESLENLLYQILPSSVARRLSKGQTVEPEHFSSATIFFSDIVGFTSLCAASTPIEVVNLLNDLYTMFDSVIDSLDVYKVETIGDSYMCISGVPIRNGNSHVSNIADMALQIMKVVRSFRIRHMPNKKIELRAGIHTGAVVAGVVGIKMPRYCLFGDTVNTASRMESTSLPMHIQISENTHSLLEEIGCYRFEQRGKVAVKGKGEMVTYFLQGTTQLSSESSSITGSTNNVMKPTFPLPRTVCPLPFLPRLPSEGSPKMRRLARRVSIILESAKLFHERNNTD</sequence>
<dbReference type="Gene3D" id="3.40.190.10">
    <property type="entry name" value="Periplasmic binding protein-like II"/>
    <property type="match status" value="2"/>
</dbReference>
<dbReference type="PROSITE" id="PS00452">
    <property type="entry name" value="GUANYLATE_CYCLASE_1"/>
    <property type="match status" value="1"/>
</dbReference>
<name>A0AAD9JFL8_9ANNE</name>
<dbReference type="GO" id="GO:0005524">
    <property type="term" value="F:ATP binding"/>
    <property type="evidence" value="ECO:0007669"/>
    <property type="project" value="InterPro"/>
</dbReference>
<keyword evidence="3" id="KW-0812">Transmembrane</keyword>
<dbReference type="InterPro" id="IPR029787">
    <property type="entry name" value="Nucleotide_cyclase"/>
</dbReference>
<comment type="subcellular location">
    <subcellularLocation>
        <location evidence="1">Membrane</location>
        <topology evidence="1">Single-pass type I membrane protein</topology>
    </subcellularLocation>
</comment>
<gene>
    <name evidence="19" type="ORF">LSH36_353g08046</name>
</gene>
<feature type="domain" description="Guanylate cyclase" evidence="18">
    <location>
        <begin position="805"/>
        <end position="935"/>
    </location>
</feature>
<evidence type="ECO:0000256" key="6">
    <source>
        <dbReference type="ARBA" id="ARBA00022989"/>
    </source>
</evidence>
<keyword evidence="8" id="KW-0472">Membrane</keyword>
<keyword evidence="20" id="KW-1185">Reference proteome</keyword>
<evidence type="ECO:0000256" key="13">
    <source>
        <dbReference type="RuleBase" id="RU000405"/>
    </source>
</evidence>
<dbReference type="Pfam" id="PF07714">
    <property type="entry name" value="PK_Tyr_Ser-Thr"/>
    <property type="match status" value="1"/>
</dbReference>
<dbReference type="InterPro" id="IPR024370">
    <property type="entry name" value="PBP_domain"/>
</dbReference>
<feature type="signal peptide" evidence="16">
    <location>
        <begin position="1"/>
        <end position="18"/>
    </location>
</feature>
<dbReference type="PANTHER" id="PTHR11920:SF501">
    <property type="entry name" value="GUANYLATE CYCLASE 32E"/>
    <property type="match status" value="1"/>
</dbReference>
<evidence type="ECO:0000259" key="18">
    <source>
        <dbReference type="PROSITE" id="PS50125"/>
    </source>
</evidence>
<accession>A0AAD9JFL8</accession>
<dbReference type="InterPro" id="IPR000719">
    <property type="entry name" value="Prot_kinase_dom"/>
</dbReference>
<dbReference type="InterPro" id="IPR001054">
    <property type="entry name" value="A/G_cyclase"/>
</dbReference>
<comment type="catalytic activity">
    <reaction evidence="14">
        <text>GTP = 3',5'-cyclic GMP + diphosphate</text>
        <dbReference type="Rhea" id="RHEA:13665"/>
        <dbReference type="ChEBI" id="CHEBI:33019"/>
        <dbReference type="ChEBI" id="CHEBI:37565"/>
        <dbReference type="ChEBI" id="CHEBI:57746"/>
        <dbReference type="EC" id="4.6.1.2"/>
    </reaction>
</comment>
<dbReference type="InterPro" id="IPR001245">
    <property type="entry name" value="Ser-Thr/Tyr_kinase_cat_dom"/>
</dbReference>
<keyword evidence="9" id="KW-0675">Receptor</keyword>
<evidence type="ECO:0000256" key="10">
    <source>
        <dbReference type="ARBA" id="ARBA00023180"/>
    </source>
</evidence>
<comment type="caution">
    <text evidence="19">The sequence shown here is derived from an EMBL/GenBank/DDBJ whole genome shotgun (WGS) entry which is preliminary data.</text>
</comment>
<dbReference type="FunFam" id="3.30.70.1230:FF:000004">
    <property type="entry name" value="Guanylate cyclase"/>
    <property type="match status" value="1"/>
</dbReference>
<evidence type="ECO:0000313" key="20">
    <source>
        <dbReference type="Proteomes" id="UP001208570"/>
    </source>
</evidence>
<dbReference type="EMBL" id="JAODUP010000353">
    <property type="protein sequence ID" value="KAK2151738.1"/>
    <property type="molecule type" value="Genomic_DNA"/>
</dbReference>
<dbReference type="PANTHER" id="PTHR11920">
    <property type="entry name" value="GUANYLYL CYCLASE"/>
    <property type="match status" value="1"/>
</dbReference>
<evidence type="ECO:0000256" key="9">
    <source>
        <dbReference type="ARBA" id="ARBA00023170"/>
    </source>
</evidence>